<dbReference type="PANTHER" id="PTHR10815:SF5">
    <property type="entry name" value="METHYLATED-DNA--PROTEIN-CYSTEINE METHYLTRANSFERASE"/>
    <property type="match status" value="1"/>
</dbReference>
<dbReference type="Pfam" id="PF02870">
    <property type="entry name" value="Methyltransf_1N"/>
    <property type="match status" value="1"/>
</dbReference>
<keyword evidence="13" id="KW-1185">Reference proteome</keyword>
<dbReference type="Gene3D" id="1.10.10.10">
    <property type="entry name" value="Winged helix-like DNA-binding domain superfamily/Winged helix DNA-binding domain"/>
    <property type="match status" value="1"/>
</dbReference>
<evidence type="ECO:0000256" key="8">
    <source>
        <dbReference type="ARBA" id="ARBA00049348"/>
    </source>
</evidence>
<dbReference type="InterPro" id="IPR014048">
    <property type="entry name" value="MethylDNA_cys_MeTrfase_DNA-bd"/>
</dbReference>
<dbReference type="InterPro" id="IPR023546">
    <property type="entry name" value="MGMT"/>
</dbReference>
<dbReference type="EC" id="2.1.1.63" evidence="9"/>
<evidence type="ECO:0000256" key="6">
    <source>
        <dbReference type="ARBA" id="ARBA00022763"/>
    </source>
</evidence>
<comment type="similarity">
    <text evidence="2 9">Belongs to the MGMT family.</text>
</comment>
<dbReference type="Pfam" id="PF01035">
    <property type="entry name" value="DNA_binding_1"/>
    <property type="match status" value="1"/>
</dbReference>
<comment type="caution">
    <text evidence="12">The sequence shown here is derived from an EMBL/GenBank/DDBJ whole genome shotgun (WGS) entry which is preliminary data.</text>
</comment>
<dbReference type="InterPro" id="IPR008332">
    <property type="entry name" value="MethylG_MeTrfase_N"/>
</dbReference>
<accession>A0A0C1YAD9</accession>
<dbReference type="STRING" id="709839.TSA66_23235"/>
<dbReference type="SUPFAM" id="SSF53155">
    <property type="entry name" value="Methylated DNA-protein cysteine methyltransferase domain"/>
    <property type="match status" value="1"/>
</dbReference>
<dbReference type="CDD" id="cd06445">
    <property type="entry name" value="ATase"/>
    <property type="match status" value="1"/>
</dbReference>
<feature type="active site" description="Nucleophile; methyl group acceptor" evidence="9">
    <location>
        <position position="128"/>
    </location>
</feature>
<dbReference type="FunFam" id="1.10.10.10:FF:000214">
    <property type="entry name" value="Methylated-DNA--protein-cysteine methyltransferase"/>
    <property type="match status" value="1"/>
</dbReference>
<feature type="domain" description="Methylated-DNA-[protein]-cysteine S-methyltransferase DNA binding" evidence="10">
    <location>
        <begin position="77"/>
        <end position="156"/>
    </location>
</feature>
<evidence type="ECO:0000313" key="13">
    <source>
        <dbReference type="Proteomes" id="UP000031572"/>
    </source>
</evidence>
<sequence length="158" mass="17384">MICYTEHCSPLGPLLLATTERGLCGIYFEQHKYFNGPQGWRKDAAHPRLREAARQLDEYFAGQRHAFHIALDLDGTPFQRAVWEALQALPFGATASYQSIAQRIARPNAIRAAGTAIGRNPVSIIVPCHRVLGRSGALSGYAGGLSRKQYLLAHERAA</sequence>
<evidence type="ECO:0000256" key="5">
    <source>
        <dbReference type="ARBA" id="ARBA00022679"/>
    </source>
</evidence>
<dbReference type="NCBIfam" id="TIGR00589">
    <property type="entry name" value="ogt"/>
    <property type="match status" value="1"/>
</dbReference>
<dbReference type="PROSITE" id="PS00374">
    <property type="entry name" value="MGMT"/>
    <property type="match status" value="1"/>
</dbReference>
<protein>
    <recommendedName>
        <fullName evidence="9">Methylated-DNA--protein-cysteine methyltransferase</fullName>
        <ecNumber evidence="9">2.1.1.63</ecNumber>
    </recommendedName>
    <alternativeName>
        <fullName evidence="9">6-O-methylguanine-DNA methyltransferase</fullName>
        <shortName evidence="9">MGMT</shortName>
    </alternativeName>
    <alternativeName>
        <fullName evidence="9">O-6-methylguanine-DNA-alkyltransferase</fullName>
    </alternativeName>
</protein>
<dbReference type="InterPro" id="IPR036631">
    <property type="entry name" value="MGMT_N_sf"/>
</dbReference>
<dbReference type="OrthoDB" id="9802228at2"/>
<keyword evidence="4 9" id="KW-0489">Methyltransferase</keyword>
<evidence type="ECO:0000259" key="10">
    <source>
        <dbReference type="Pfam" id="PF01035"/>
    </source>
</evidence>
<organism evidence="12 13">
    <name type="scientific">Noviherbaspirillum autotrophicum</name>
    <dbReference type="NCBI Taxonomy" id="709839"/>
    <lineage>
        <taxon>Bacteria</taxon>
        <taxon>Pseudomonadati</taxon>
        <taxon>Pseudomonadota</taxon>
        <taxon>Betaproteobacteria</taxon>
        <taxon>Burkholderiales</taxon>
        <taxon>Oxalobacteraceae</taxon>
        <taxon>Noviherbaspirillum</taxon>
    </lineage>
</organism>
<keyword evidence="7 9" id="KW-0234">DNA repair</keyword>
<dbReference type="InterPro" id="IPR001497">
    <property type="entry name" value="MethylDNA_cys_MeTrfase_AS"/>
</dbReference>
<dbReference type="RefSeq" id="WP_040042913.1">
    <property type="nucleotide sequence ID" value="NZ_JWJG01000028.1"/>
</dbReference>
<comment type="catalytic activity">
    <reaction evidence="8 9">
        <text>a 6-O-methyl-2'-deoxyguanosine in DNA + L-cysteinyl-[protein] = S-methyl-L-cysteinyl-[protein] + a 2'-deoxyguanosine in DNA</text>
        <dbReference type="Rhea" id="RHEA:24000"/>
        <dbReference type="Rhea" id="RHEA-COMP:10131"/>
        <dbReference type="Rhea" id="RHEA-COMP:10132"/>
        <dbReference type="Rhea" id="RHEA-COMP:11367"/>
        <dbReference type="Rhea" id="RHEA-COMP:11368"/>
        <dbReference type="ChEBI" id="CHEBI:29950"/>
        <dbReference type="ChEBI" id="CHEBI:82612"/>
        <dbReference type="ChEBI" id="CHEBI:85445"/>
        <dbReference type="ChEBI" id="CHEBI:85448"/>
        <dbReference type="EC" id="2.1.1.63"/>
    </reaction>
</comment>
<dbReference type="GO" id="GO:0005737">
    <property type="term" value="C:cytoplasm"/>
    <property type="evidence" value="ECO:0007669"/>
    <property type="project" value="UniProtKB-SubCell"/>
</dbReference>
<dbReference type="InterPro" id="IPR036388">
    <property type="entry name" value="WH-like_DNA-bd_sf"/>
</dbReference>
<keyword evidence="5 9" id="KW-0808">Transferase</keyword>
<evidence type="ECO:0000313" key="12">
    <source>
        <dbReference type="EMBL" id="KIF83943.1"/>
    </source>
</evidence>
<evidence type="ECO:0000256" key="4">
    <source>
        <dbReference type="ARBA" id="ARBA00022603"/>
    </source>
</evidence>
<dbReference type="InterPro" id="IPR036217">
    <property type="entry name" value="MethylDNA_cys_MeTrfase_DNAb"/>
</dbReference>
<evidence type="ECO:0000256" key="2">
    <source>
        <dbReference type="ARBA" id="ARBA00008711"/>
    </source>
</evidence>
<evidence type="ECO:0000256" key="3">
    <source>
        <dbReference type="ARBA" id="ARBA00022490"/>
    </source>
</evidence>
<feature type="domain" description="Methylguanine DNA methyltransferase ribonuclease-like" evidence="11">
    <location>
        <begin position="4"/>
        <end position="73"/>
    </location>
</feature>
<evidence type="ECO:0000256" key="1">
    <source>
        <dbReference type="ARBA" id="ARBA00001286"/>
    </source>
</evidence>
<dbReference type="HAMAP" id="MF_00772">
    <property type="entry name" value="OGT"/>
    <property type="match status" value="1"/>
</dbReference>
<keyword evidence="6 9" id="KW-0227">DNA damage</keyword>
<evidence type="ECO:0000256" key="9">
    <source>
        <dbReference type="HAMAP-Rule" id="MF_00772"/>
    </source>
</evidence>
<evidence type="ECO:0000259" key="11">
    <source>
        <dbReference type="Pfam" id="PF02870"/>
    </source>
</evidence>
<dbReference type="PANTHER" id="PTHR10815">
    <property type="entry name" value="METHYLATED-DNA--PROTEIN-CYSTEINE METHYLTRANSFERASE"/>
    <property type="match status" value="1"/>
</dbReference>
<name>A0A0C1YAD9_9BURK</name>
<dbReference type="AlphaFoldDB" id="A0A0C1YAD9"/>
<dbReference type="GO" id="GO:0032259">
    <property type="term" value="P:methylation"/>
    <property type="evidence" value="ECO:0007669"/>
    <property type="project" value="UniProtKB-KW"/>
</dbReference>
<comment type="catalytic activity">
    <reaction evidence="1 9">
        <text>a 4-O-methyl-thymidine in DNA + L-cysteinyl-[protein] = a thymidine in DNA + S-methyl-L-cysteinyl-[protein]</text>
        <dbReference type="Rhea" id="RHEA:53428"/>
        <dbReference type="Rhea" id="RHEA-COMP:10131"/>
        <dbReference type="Rhea" id="RHEA-COMP:10132"/>
        <dbReference type="Rhea" id="RHEA-COMP:13555"/>
        <dbReference type="Rhea" id="RHEA-COMP:13556"/>
        <dbReference type="ChEBI" id="CHEBI:29950"/>
        <dbReference type="ChEBI" id="CHEBI:82612"/>
        <dbReference type="ChEBI" id="CHEBI:137386"/>
        <dbReference type="ChEBI" id="CHEBI:137387"/>
        <dbReference type="EC" id="2.1.1.63"/>
    </reaction>
</comment>
<evidence type="ECO:0000256" key="7">
    <source>
        <dbReference type="ARBA" id="ARBA00023204"/>
    </source>
</evidence>
<dbReference type="GO" id="GO:0006307">
    <property type="term" value="P:DNA alkylation repair"/>
    <property type="evidence" value="ECO:0007669"/>
    <property type="project" value="UniProtKB-UniRule"/>
</dbReference>
<dbReference type="EMBL" id="JWJG01000028">
    <property type="protein sequence ID" value="KIF83943.1"/>
    <property type="molecule type" value="Genomic_DNA"/>
</dbReference>
<dbReference type="GO" id="GO:0003908">
    <property type="term" value="F:methylated-DNA-[protein]-cysteine S-methyltransferase activity"/>
    <property type="evidence" value="ECO:0007669"/>
    <property type="project" value="UniProtKB-UniRule"/>
</dbReference>
<comment type="subcellular location">
    <subcellularLocation>
        <location evidence="9">Cytoplasm</location>
    </subcellularLocation>
</comment>
<proteinExistence type="inferred from homology"/>
<keyword evidence="3 9" id="KW-0963">Cytoplasm</keyword>
<dbReference type="Proteomes" id="UP000031572">
    <property type="component" value="Unassembled WGS sequence"/>
</dbReference>
<comment type="function">
    <text evidence="9">Involved in the cellular defense against the biological effects of O6-methylguanine (O6-MeG) and O4-methylthymine (O4-MeT) in DNA. Repairs the methylated nucleobase in DNA by stoichiometrically transferring the methyl group to a cysteine residue in the enzyme. This is a suicide reaction: the enzyme is irreversibly inactivated.</text>
</comment>
<comment type="miscellaneous">
    <text evidence="9">This enzyme catalyzes only one turnover and therefore is not strictly catalytic. According to one definition, an enzyme is a biocatalyst that acts repeatedly and over many reaction cycles.</text>
</comment>
<dbReference type="SUPFAM" id="SSF46767">
    <property type="entry name" value="Methylated DNA-protein cysteine methyltransferase, C-terminal domain"/>
    <property type="match status" value="1"/>
</dbReference>
<gene>
    <name evidence="12" type="ORF">TSA66_23235</name>
</gene>
<reference evidence="12 13" key="1">
    <citation type="submission" date="2014-12" db="EMBL/GenBank/DDBJ databases">
        <title>Denitrispirillum autotrophicum gen. nov., sp. nov., Denitrifying, Facultatively Autotrophic Bacteria Isolated from Rice Paddy Soil.</title>
        <authorList>
            <person name="Ishii S."/>
            <person name="Ashida N."/>
            <person name="Ohno H."/>
            <person name="Otsuka S."/>
            <person name="Yokota A."/>
            <person name="Senoo K."/>
        </authorList>
    </citation>
    <scope>NUCLEOTIDE SEQUENCE [LARGE SCALE GENOMIC DNA]</scope>
    <source>
        <strain evidence="12 13">TSA66</strain>
    </source>
</reference>
<dbReference type="Gene3D" id="3.30.160.70">
    <property type="entry name" value="Methylated DNA-protein cysteine methyltransferase domain"/>
    <property type="match status" value="1"/>
</dbReference>